<organism evidence="7 8">
    <name type="scientific">Actinocorallia aurantiaca</name>
    <dbReference type="NCBI Taxonomy" id="46204"/>
    <lineage>
        <taxon>Bacteria</taxon>
        <taxon>Bacillati</taxon>
        <taxon>Actinomycetota</taxon>
        <taxon>Actinomycetes</taxon>
        <taxon>Streptosporangiales</taxon>
        <taxon>Thermomonosporaceae</taxon>
        <taxon>Actinocorallia</taxon>
    </lineage>
</organism>
<evidence type="ECO:0000256" key="3">
    <source>
        <dbReference type="ARBA" id="ARBA00022777"/>
    </source>
</evidence>
<dbReference type="Gene3D" id="1.10.510.10">
    <property type="entry name" value="Transferase(Phosphotransferase) domain 1"/>
    <property type="match status" value="1"/>
</dbReference>
<keyword evidence="8" id="KW-1185">Reference proteome</keyword>
<dbReference type="Pfam" id="PF00069">
    <property type="entry name" value="Pkinase"/>
    <property type="match status" value="1"/>
</dbReference>
<gene>
    <name evidence="7" type="ORF">GCM10010439_11050</name>
</gene>
<keyword evidence="4" id="KW-0067">ATP-binding</keyword>
<evidence type="ECO:0000256" key="4">
    <source>
        <dbReference type="ARBA" id="ARBA00022840"/>
    </source>
</evidence>
<dbReference type="InterPro" id="IPR008271">
    <property type="entry name" value="Ser/Thr_kinase_AS"/>
</dbReference>
<dbReference type="RefSeq" id="WP_344449042.1">
    <property type="nucleotide sequence ID" value="NZ_BAAATZ010000003.1"/>
</dbReference>
<dbReference type="PANTHER" id="PTHR43289">
    <property type="entry name" value="MITOGEN-ACTIVATED PROTEIN KINASE KINASE KINASE 20-RELATED"/>
    <property type="match status" value="1"/>
</dbReference>
<dbReference type="CDD" id="cd14014">
    <property type="entry name" value="STKc_PknB_like"/>
    <property type="match status" value="1"/>
</dbReference>
<evidence type="ECO:0000313" key="7">
    <source>
        <dbReference type="EMBL" id="GAA2721242.1"/>
    </source>
</evidence>
<dbReference type="InterPro" id="IPR011009">
    <property type="entry name" value="Kinase-like_dom_sf"/>
</dbReference>
<dbReference type="Proteomes" id="UP001501842">
    <property type="component" value="Unassembled WGS sequence"/>
</dbReference>
<feature type="domain" description="Protein kinase" evidence="6">
    <location>
        <begin position="18"/>
        <end position="267"/>
    </location>
</feature>
<dbReference type="InterPro" id="IPR000719">
    <property type="entry name" value="Prot_kinase_dom"/>
</dbReference>
<evidence type="ECO:0000313" key="8">
    <source>
        <dbReference type="Proteomes" id="UP001501842"/>
    </source>
</evidence>
<dbReference type="PROSITE" id="PS50011">
    <property type="entry name" value="PROTEIN_KINASE_DOM"/>
    <property type="match status" value="1"/>
</dbReference>
<dbReference type="PANTHER" id="PTHR43289:SF34">
    <property type="entry name" value="SERINE_THREONINE-PROTEIN KINASE YBDM-RELATED"/>
    <property type="match status" value="1"/>
</dbReference>
<dbReference type="EMBL" id="BAAATZ010000003">
    <property type="protein sequence ID" value="GAA2721242.1"/>
    <property type="molecule type" value="Genomic_DNA"/>
</dbReference>
<reference evidence="7 8" key="1">
    <citation type="journal article" date="2019" name="Int. J. Syst. Evol. Microbiol.">
        <title>The Global Catalogue of Microorganisms (GCM) 10K type strain sequencing project: providing services to taxonomists for standard genome sequencing and annotation.</title>
        <authorList>
            <consortium name="The Broad Institute Genomics Platform"/>
            <consortium name="The Broad Institute Genome Sequencing Center for Infectious Disease"/>
            <person name="Wu L."/>
            <person name="Ma J."/>
        </authorList>
    </citation>
    <scope>NUCLEOTIDE SEQUENCE [LARGE SCALE GENOMIC DNA]</scope>
    <source>
        <strain evidence="7 8">JCM 8201</strain>
    </source>
</reference>
<dbReference type="Gene3D" id="3.30.200.20">
    <property type="entry name" value="Phosphorylase Kinase, domain 1"/>
    <property type="match status" value="1"/>
</dbReference>
<proteinExistence type="predicted"/>
<keyword evidence="5" id="KW-0472">Membrane</keyword>
<evidence type="ECO:0000256" key="5">
    <source>
        <dbReference type="SAM" id="Phobius"/>
    </source>
</evidence>
<dbReference type="SUPFAM" id="SSF56112">
    <property type="entry name" value="Protein kinase-like (PK-like)"/>
    <property type="match status" value="1"/>
</dbReference>
<comment type="caution">
    <text evidence="7">The sequence shown here is derived from an EMBL/GenBank/DDBJ whole genome shotgun (WGS) entry which is preliminary data.</text>
</comment>
<feature type="transmembrane region" description="Helical" evidence="5">
    <location>
        <begin position="322"/>
        <end position="343"/>
    </location>
</feature>
<keyword evidence="5" id="KW-0812">Transmembrane</keyword>
<evidence type="ECO:0000256" key="2">
    <source>
        <dbReference type="ARBA" id="ARBA00022741"/>
    </source>
</evidence>
<keyword evidence="1" id="KW-0808">Transferase</keyword>
<evidence type="ECO:0000256" key="1">
    <source>
        <dbReference type="ARBA" id="ARBA00022679"/>
    </source>
</evidence>
<protein>
    <recommendedName>
        <fullName evidence="6">Protein kinase domain-containing protein</fullName>
    </recommendedName>
</protein>
<name>A0ABN3TYW9_9ACTN</name>
<evidence type="ECO:0000259" key="6">
    <source>
        <dbReference type="PROSITE" id="PS50011"/>
    </source>
</evidence>
<keyword evidence="3" id="KW-0418">Kinase</keyword>
<sequence>MPEAEPLRPGDPVQLGPYRLLGRLGEGGQGVVYLALAHGRERVALKLLHTRFTGDLQARQAFARELAAAQKVDPFCTARVIAADVEGDVPYIVSEYIDGLSLKRMVQKWGPRTGTHLHRLAIGTATALVAIHKAGVVHRDFKPSNVLLGPDGPRVIDFGVARALDLTTGPSSGGPLGTPAYMAPEQFSRAPVDTPVDVFAWASTLVYASCGEPPFGDDSISTVINRILHVDPDLGGLTGRLRELAAACLAKNPADRPTAEQLLLDLIGTGERELPTPPPRSMPFGHQPVPASQRSSAAGPTVSRAEIRAVQRARKRNGTAKAGMLLLAGALVGVLGLGAVMAWPSGGGEKPEPGRTVMGTGTVTTSAMPELGPLMELRSTDGYGYTIAAVEGGTEEVGGEKYAYIDYMLANTQQQPVPLEYPGDLFLDRDKAPEGVPCAEQPGAPSERCTVENTTTVKAVLGESDPLVLVDGEESMAAGSSYLLRVRTKDPVPEDVSSGELGLYVWQVRFVADRKARHVAFPG</sequence>
<dbReference type="PROSITE" id="PS00108">
    <property type="entry name" value="PROTEIN_KINASE_ST"/>
    <property type="match status" value="1"/>
</dbReference>
<keyword evidence="2" id="KW-0547">Nucleotide-binding</keyword>
<accession>A0ABN3TYW9</accession>
<keyword evidence="5" id="KW-1133">Transmembrane helix</keyword>